<evidence type="ECO:0000313" key="2">
    <source>
        <dbReference type="Proteomes" id="UP001597512"/>
    </source>
</evidence>
<dbReference type="Pfam" id="PF13578">
    <property type="entry name" value="Methyltransf_24"/>
    <property type="match status" value="1"/>
</dbReference>
<dbReference type="RefSeq" id="WP_381497464.1">
    <property type="nucleotide sequence ID" value="NZ_JBHUOM010000002.1"/>
</dbReference>
<dbReference type="Gene3D" id="3.40.50.150">
    <property type="entry name" value="Vaccinia Virus protein VP39"/>
    <property type="match status" value="1"/>
</dbReference>
<dbReference type="SUPFAM" id="SSF53335">
    <property type="entry name" value="S-adenosyl-L-methionine-dependent methyltransferases"/>
    <property type="match status" value="1"/>
</dbReference>
<dbReference type="Proteomes" id="UP001597512">
    <property type="component" value="Unassembled WGS sequence"/>
</dbReference>
<dbReference type="PANTHER" id="PTHR43167:SF1">
    <property type="entry name" value="PUTATIVE (AFU_ORTHOLOGUE AFUA_6G01830)-RELATED"/>
    <property type="match status" value="1"/>
</dbReference>
<dbReference type="CDD" id="cd02440">
    <property type="entry name" value="AdoMet_MTases"/>
    <property type="match status" value="1"/>
</dbReference>
<gene>
    <name evidence="1" type="ORF">ACFS25_05685</name>
</gene>
<proteinExistence type="predicted"/>
<organism evidence="1 2">
    <name type="scientific">Spirosoma flavum</name>
    <dbReference type="NCBI Taxonomy" id="2048557"/>
    <lineage>
        <taxon>Bacteria</taxon>
        <taxon>Pseudomonadati</taxon>
        <taxon>Bacteroidota</taxon>
        <taxon>Cytophagia</taxon>
        <taxon>Cytophagales</taxon>
        <taxon>Cytophagaceae</taxon>
        <taxon>Spirosoma</taxon>
    </lineage>
</organism>
<dbReference type="EC" id="2.1.1.-" evidence="1"/>
<keyword evidence="1" id="KW-0808">Transferase</keyword>
<dbReference type="GO" id="GO:0032259">
    <property type="term" value="P:methylation"/>
    <property type="evidence" value="ECO:0007669"/>
    <property type="project" value="UniProtKB-KW"/>
</dbReference>
<evidence type="ECO:0000313" key="1">
    <source>
        <dbReference type="EMBL" id="MFD2933264.1"/>
    </source>
</evidence>
<keyword evidence="1" id="KW-0489">Methyltransferase</keyword>
<keyword evidence="2" id="KW-1185">Reference proteome</keyword>
<name>A0ABW6AD40_9BACT</name>
<accession>A0ABW6AD40</accession>
<dbReference type="PANTHER" id="PTHR43167">
    <property type="entry name" value="PUTATIVE (AFU_ORTHOLOGUE AFUA_6G01830)-RELATED"/>
    <property type="match status" value="1"/>
</dbReference>
<dbReference type="EMBL" id="JBHUOM010000002">
    <property type="protein sequence ID" value="MFD2933264.1"/>
    <property type="molecule type" value="Genomic_DNA"/>
</dbReference>
<dbReference type="GO" id="GO:0008168">
    <property type="term" value="F:methyltransferase activity"/>
    <property type="evidence" value="ECO:0007669"/>
    <property type="project" value="UniProtKB-KW"/>
</dbReference>
<protein>
    <submittedName>
        <fullName evidence="1">O-methyltransferase</fullName>
        <ecNumber evidence="1">2.1.1.-</ecNumber>
    </submittedName>
</protein>
<sequence>MINDQINFREPANYDSIWQETIAQNFGMPSDKLTGSLLRTLASTKPGGTFLELGTGTGIATCWLLDGMDEHSTLITVDNDEKPLSVARKYFGNEPRIKIHLDKGENVINSLPASSIDLIFADAWPGKYNHLEETLALLKTGGIYLIDDMLPQPNWPDGHSEKADRLVEWFETNEALTITKLNWSTGLLIAIKK</sequence>
<reference evidence="2" key="1">
    <citation type="journal article" date="2019" name="Int. J. Syst. Evol. Microbiol.">
        <title>The Global Catalogue of Microorganisms (GCM) 10K type strain sequencing project: providing services to taxonomists for standard genome sequencing and annotation.</title>
        <authorList>
            <consortium name="The Broad Institute Genomics Platform"/>
            <consortium name="The Broad Institute Genome Sequencing Center for Infectious Disease"/>
            <person name="Wu L."/>
            <person name="Ma J."/>
        </authorList>
    </citation>
    <scope>NUCLEOTIDE SEQUENCE [LARGE SCALE GENOMIC DNA]</scope>
    <source>
        <strain evidence="2">KCTC 52490</strain>
    </source>
</reference>
<comment type="caution">
    <text evidence="1">The sequence shown here is derived from an EMBL/GenBank/DDBJ whole genome shotgun (WGS) entry which is preliminary data.</text>
</comment>
<dbReference type="InterPro" id="IPR029063">
    <property type="entry name" value="SAM-dependent_MTases_sf"/>
</dbReference>